<sequence>MSNRLPALRALYVRDAEFPESLIDLAPPTPAYASDPDNFVPPNPYDRSSIVSNNRFSSNNPFAAQANLASMIPSGMGLKQELEVYSKGLDEMEWNFAKVQPPSAPGRRGSATTARPISSYGLGDSMGKAWAPGHGARKKCHCRKWIRWFPRCTSR</sequence>
<gene>
    <name evidence="1" type="ORF">DID88_006220</name>
</gene>
<comment type="caution">
    <text evidence="1">The sequence shown here is derived from an EMBL/GenBank/DDBJ whole genome shotgun (WGS) entry which is preliminary data.</text>
</comment>
<accession>A0A395J225</accession>
<reference evidence="1 2" key="1">
    <citation type="submission" date="2018-06" db="EMBL/GenBank/DDBJ databases">
        <title>Genome Sequence of the Brown Rot Fungal Pathogen Monilinia fructigena.</title>
        <authorList>
            <person name="Landi L."/>
            <person name="De Miccolis Angelini R.M."/>
            <person name="Pollastro S."/>
            <person name="Abate D."/>
            <person name="Faretra F."/>
            <person name="Romanazzi G."/>
        </authorList>
    </citation>
    <scope>NUCLEOTIDE SEQUENCE [LARGE SCALE GENOMIC DNA]</scope>
    <source>
        <strain evidence="1 2">Mfrg269</strain>
    </source>
</reference>
<evidence type="ECO:0000313" key="1">
    <source>
        <dbReference type="EMBL" id="RAL66530.1"/>
    </source>
</evidence>
<name>A0A395J225_9HELO</name>
<dbReference type="Proteomes" id="UP000249056">
    <property type="component" value="Unassembled WGS sequence"/>
</dbReference>
<protein>
    <submittedName>
        <fullName evidence="1">Uncharacterized protein</fullName>
    </submittedName>
</protein>
<dbReference type="AlphaFoldDB" id="A0A395J225"/>
<dbReference type="EMBL" id="QKRW01000006">
    <property type="protein sequence ID" value="RAL66530.1"/>
    <property type="molecule type" value="Genomic_DNA"/>
</dbReference>
<organism evidence="1 2">
    <name type="scientific">Monilinia fructigena</name>
    <dbReference type="NCBI Taxonomy" id="38457"/>
    <lineage>
        <taxon>Eukaryota</taxon>
        <taxon>Fungi</taxon>
        <taxon>Dikarya</taxon>
        <taxon>Ascomycota</taxon>
        <taxon>Pezizomycotina</taxon>
        <taxon>Leotiomycetes</taxon>
        <taxon>Helotiales</taxon>
        <taxon>Sclerotiniaceae</taxon>
        <taxon>Monilinia</taxon>
    </lineage>
</organism>
<keyword evidence="2" id="KW-1185">Reference proteome</keyword>
<dbReference type="OrthoDB" id="5405297at2759"/>
<evidence type="ECO:0000313" key="2">
    <source>
        <dbReference type="Proteomes" id="UP000249056"/>
    </source>
</evidence>
<proteinExistence type="predicted"/>